<dbReference type="PANTHER" id="PTHR43201:SF5">
    <property type="entry name" value="MEDIUM-CHAIN ACYL-COA LIGASE ACSF2, MITOCHONDRIAL"/>
    <property type="match status" value="1"/>
</dbReference>
<evidence type="ECO:0000313" key="4">
    <source>
        <dbReference type="EMBL" id="KHF42956.1"/>
    </source>
</evidence>
<feature type="domain" description="AMP-dependent synthetase/ligase" evidence="3">
    <location>
        <begin position="17"/>
        <end position="400"/>
    </location>
</feature>
<dbReference type="Pfam" id="PF00501">
    <property type="entry name" value="AMP-binding"/>
    <property type="match status" value="1"/>
</dbReference>
<accession>A0A837DAY0</accession>
<evidence type="ECO:0000256" key="1">
    <source>
        <dbReference type="ARBA" id="ARBA00006432"/>
    </source>
</evidence>
<protein>
    <submittedName>
        <fullName evidence="4">Acyl-CoA synthetase (AMP-forming)/AMP-acid ligase II</fullName>
    </submittedName>
</protein>
<dbReference type="AlphaFoldDB" id="A0A837DAY0"/>
<evidence type="ECO:0000259" key="3">
    <source>
        <dbReference type="Pfam" id="PF00501"/>
    </source>
</evidence>
<dbReference type="InterPro" id="IPR000873">
    <property type="entry name" value="AMP-dep_synth/lig_dom"/>
</dbReference>
<dbReference type="RefSeq" id="WP_052136381.1">
    <property type="nucleotide sequence ID" value="NZ_CALJZO010000116.1"/>
</dbReference>
<gene>
    <name evidence="4" type="ORF">MINT15_31580</name>
</gene>
<evidence type="ECO:0000256" key="2">
    <source>
        <dbReference type="ARBA" id="ARBA00022598"/>
    </source>
</evidence>
<dbReference type="SUPFAM" id="SSF56801">
    <property type="entry name" value="Acetyl-CoA synthetase-like"/>
    <property type="match status" value="1"/>
</dbReference>
<dbReference type="GO" id="GO:0006631">
    <property type="term" value="P:fatty acid metabolic process"/>
    <property type="evidence" value="ECO:0007669"/>
    <property type="project" value="TreeGrafter"/>
</dbReference>
<dbReference type="GO" id="GO:0031956">
    <property type="term" value="F:medium-chain fatty acid-CoA ligase activity"/>
    <property type="evidence" value="ECO:0007669"/>
    <property type="project" value="TreeGrafter"/>
</dbReference>
<comment type="similarity">
    <text evidence="1">Belongs to the ATP-dependent AMP-binding enzyme family.</text>
</comment>
<dbReference type="Proteomes" id="UP000030848">
    <property type="component" value="Unassembled WGS sequence"/>
</dbReference>
<dbReference type="OrthoDB" id="4495845at2"/>
<organism evidence="4 5">
    <name type="scientific">Saccharomonospora viridis</name>
    <dbReference type="NCBI Taxonomy" id="1852"/>
    <lineage>
        <taxon>Bacteria</taxon>
        <taxon>Bacillati</taxon>
        <taxon>Actinomycetota</taxon>
        <taxon>Actinomycetes</taxon>
        <taxon>Pseudonocardiales</taxon>
        <taxon>Pseudonocardiaceae</taxon>
        <taxon>Saccharomonospora</taxon>
    </lineage>
</organism>
<comment type="caution">
    <text evidence="4">The sequence shown here is derived from an EMBL/GenBank/DDBJ whole genome shotgun (WGS) entry which is preliminary data.</text>
</comment>
<dbReference type="PANTHER" id="PTHR43201">
    <property type="entry name" value="ACYL-COA SYNTHETASE"/>
    <property type="match status" value="1"/>
</dbReference>
<name>A0A837DAY0_9PSEU</name>
<proteinExistence type="inferred from homology"/>
<dbReference type="Gene3D" id="3.40.50.12780">
    <property type="entry name" value="N-terminal domain of ligase-like"/>
    <property type="match status" value="1"/>
</dbReference>
<evidence type="ECO:0000313" key="5">
    <source>
        <dbReference type="Proteomes" id="UP000030848"/>
    </source>
</evidence>
<sequence>MSLRKPPKNIGLLYDWHAQQRHQTVVHVDRPMDIAPDLGTAFDANQLATLVADTSAWLAAAGASYGSRVGIVKDNHLDMQILAAATARIGGLPATISALNRTDDIVIMLRKLDPAVIVLTANVFENISRVEDYPLAHVPHVVLGIAAVDTTNIKTFQLTDLAGASVPPANIRPDDQPMMVTHTSGTTNTPKLVVHTANTNRAGTRVEFLPIPGGVSRHSDTVLSSVSFAHSRCYAWMAAQLYWAPKNLVAVGDHSVHVAERMFSIHRPTTVEATPNVYQHWMPIVRRRPELFSQVRLYINTFDTMHSSIARPFLEASKHRFVLWGHSWGQSEVGPIAAGIFTKKNIKKGKDGSNPHMNRLGLAWPGIVSVKVVDPVTMQEQPAGKPGILMVKSTSVCVDYLGDRDRYLAKRDGEWWNTGDYGIKDRLGRIHFLDRVVDRIENSSAVEIETTLLERIDNLEEVVVLSNGDDAPLPVVSPQAGTSFDRQKWDRAIADLPKLQDPVVMPWEELPRTSTWKIRRNELRSRIGDEKVLSPEKLDQRFI</sequence>
<reference evidence="4 5" key="1">
    <citation type="submission" date="2014-10" db="EMBL/GenBank/DDBJ databases">
        <title>Genome sequence of Micropolyspora internatus JCM3315.</title>
        <authorList>
            <person name="Shin S.-K."/>
            <person name="Yi H."/>
        </authorList>
    </citation>
    <scope>NUCLEOTIDE SEQUENCE [LARGE SCALE GENOMIC DNA]</scope>
    <source>
        <strain evidence="4 5">JCM 3315</strain>
    </source>
</reference>
<dbReference type="EMBL" id="JRZE01000006">
    <property type="protein sequence ID" value="KHF42956.1"/>
    <property type="molecule type" value="Genomic_DNA"/>
</dbReference>
<dbReference type="InterPro" id="IPR042099">
    <property type="entry name" value="ANL_N_sf"/>
</dbReference>
<keyword evidence="2 4" id="KW-0436">Ligase</keyword>